<dbReference type="RefSeq" id="XP_008862282.1">
    <property type="nucleotide sequence ID" value="XM_008864060.1"/>
</dbReference>
<dbReference type="VEuPathDB" id="FungiDB:H310_01050"/>
<gene>
    <name evidence="1" type="ORF">H310_01050</name>
</gene>
<accession>A0A024URJ8</accession>
<sequence>MSPRAQVFLSRLEEQDRDLTEIKVDEVLGFVRHIRPKVATDNTMPSWVVLLVEFFLDERRYVLLNVVLLQRLRRAVHCVLLHVFMHVCVLDHGLSLRHRSSSL</sequence>
<organism evidence="1">
    <name type="scientific">Aphanomyces invadans</name>
    <dbReference type="NCBI Taxonomy" id="157072"/>
    <lineage>
        <taxon>Eukaryota</taxon>
        <taxon>Sar</taxon>
        <taxon>Stramenopiles</taxon>
        <taxon>Oomycota</taxon>
        <taxon>Saprolegniomycetes</taxon>
        <taxon>Saprolegniales</taxon>
        <taxon>Verrucalvaceae</taxon>
        <taxon>Aphanomyces</taxon>
    </lineage>
</organism>
<name>A0A024URJ8_9STRA</name>
<dbReference type="PANTHER" id="PTHR48424">
    <property type="entry name" value="DYNEIN LIGHT CHAIN-RELATED"/>
    <property type="match status" value="1"/>
</dbReference>
<dbReference type="AlphaFoldDB" id="A0A024URJ8"/>
<evidence type="ECO:0000313" key="1">
    <source>
        <dbReference type="EMBL" id="ETW08477.1"/>
    </source>
</evidence>
<dbReference type="eggNOG" id="ENOG502SH38">
    <property type="taxonomic scope" value="Eukaryota"/>
</dbReference>
<proteinExistence type="predicted"/>
<dbReference type="GeneID" id="20078100"/>
<protein>
    <submittedName>
        <fullName evidence="1">Uncharacterized protein</fullName>
    </submittedName>
</protein>
<dbReference type="EMBL" id="KI913953">
    <property type="protein sequence ID" value="ETW08477.1"/>
    <property type="molecule type" value="Genomic_DNA"/>
</dbReference>
<reference evidence="1" key="1">
    <citation type="submission" date="2013-12" db="EMBL/GenBank/DDBJ databases">
        <title>The Genome Sequence of Aphanomyces invadans NJM9701.</title>
        <authorList>
            <consortium name="The Broad Institute Genomics Platform"/>
            <person name="Russ C."/>
            <person name="Tyler B."/>
            <person name="van West P."/>
            <person name="Dieguez-Uribeondo J."/>
            <person name="Young S.K."/>
            <person name="Zeng Q."/>
            <person name="Gargeya S."/>
            <person name="Fitzgerald M."/>
            <person name="Abouelleil A."/>
            <person name="Alvarado L."/>
            <person name="Chapman S.B."/>
            <person name="Gainer-Dewar J."/>
            <person name="Goldberg J."/>
            <person name="Griggs A."/>
            <person name="Gujja S."/>
            <person name="Hansen M."/>
            <person name="Howarth C."/>
            <person name="Imamovic A."/>
            <person name="Ireland A."/>
            <person name="Larimer J."/>
            <person name="McCowan C."/>
            <person name="Murphy C."/>
            <person name="Pearson M."/>
            <person name="Poon T.W."/>
            <person name="Priest M."/>
            <person name="Roberts A."/>
            <person name="Saif S."/>
            <person name="Shea T."/>
            <person name="Sykes S."/>
            <person name="Wortman J."/>
            <person name="Nusbaum C."/>
            <person name="Birren B."/>
        </authorList>
    </citation>
    <scope>NUCLEOTIDE SEQUENCE [LARGE SCALE GENOMIC DNA]</scope>
    <source>
        <strain evidence="1">NJM9701</strain>
    </source>
</reference>
<dbReference type="PANTHER" id="PTHR48424:SF3">
    <property type="entry name" value="DYNEIN LIGHT CHAIN-RELATED"/>
    <property type="match status" value="1"/>
</dbReference>